<dbReference type="AlphaFoldDB" id="A0A9J6HC03"/>
<organism evidence="1 2">
    <name type="scientific">Haemaphysalis longicornis</name>
    <name type="common">Bush tick</name>
    <dbReference type="NCBI Taxonomy" id="44386"/>
    <lineage>
        <taxon>Eukaryota</taxon>
        <taxon>Metazoa</taxon>
        <taxon>Ecdysozoa</taxon>
        <taxon>Arthropoda</taxon>
        <taxon>Chelicerata</taxon>
        <taxon>Arachnida</taxon>
        <taxon>Acari</taxon>
        <taxon>Parasitiformes</taxon>
        <taxon>Ixodida</taxon>
        <taxon>Ixodoidea</taxon>
        <taxon>Ixodidae</taxon>
        <taxon>Haemaphysalinae</taxon>
        <taxon>Haemaphysalis</taxon>
    </lineage>
</organism>
<name>A0A9J6HC03_HAELO</name>
<dbReference type="EMBL" id="JABSTR010002488">
    <property type="protein sequence ID" value="KAH9384481.1"/>
    <property type="molecule type" value="Genomic_DNA"/>
</dbReference>
<dbReference type="VEuPathDB" id="VectorBase:HLOH_052058"/>
<dbReference type="OrthoDB" id="1607513at2759"/>
<dbReference type="SUPFAM" id="SSF53098">
    <property type="entry name" value="Ribonuclease H-like"/>
    <property type="match status" value="1"/>
</dbReference>
<reference evidence="1 2" key="1">
    <citation type="journal article" date="2020" name="Cell">
        <title>Large-Scale Comparative Analyses of Tick Genomes Elucidate Their Genetic Diversity and Vector Capacities.</title>
        <authorList>
            <consortium name="Tick Genome and Microbiome Consortium (TIGMIC)"/>
            <person name="Jia N."/>
            <person name="Wang J."/>
            <person name="Shi W."/>
            <person name="Du L."/>
            <person name="Sun Y."/>
            <person name="Zhan W."/>
            <person name="Jiang J.F."/>
            <person name="Wang Q."/>
            <person name="Zhang B."/>
            <person name="Ji P."/>
            <person name="Bell-Sakyi L."/>
            <person name="Cui X.M."/>
            <person name="Yuan T.T."/>
            <person name="Jiang B.G."/>
            <person name="Yang W.F."/>
            <person name="Lam T.T."/>
            <person name="Chang Q.C."/>
            <person name="Ding S.J."/>
            <person name="Wang X.J."/>
            <person name="Zhu J.G."/>
            <person name="Ruan X.D."/>
            <person name="Zhao L."/>
            <person name="Wei J.T."/>
            <person name="Ye R.Z."/>
            <person name="Que T.C."/>
            <person name="Du C.H."/>
            <person name="Zhou Y.H."/>
            <person name="Cheng J.X."/>
            <person name="Dai P.F."/>
            <person name="Guo W.B."/>
            <person name="Han X.H."/>
            <person name="Huang E.J."/>
            <person name="Li L.F."/>
            <person name="Wei W."/>
            <person name="Gao Y.C."/>
            <person name="Liu J.Z."/>
            <person name="Shao H.Z."/>
            <person name="Wang X."/>
            <person name="Wang C.C."/>
            <person name="Yang T.C."/>
            <person name="Huo Q.B."/>
            <person name="Li W."/>
            <person name="Chen H.Y."/>
            <person name="Chen S.E."/>
            <person name="Zhou L.G."/>
            <person name="Ni X.B."/>
            <person name="Tian J.H."/>
            <person name="Sheng Y."/>
            <person name="Liu T."/>
            <person name="Pan Y.S."/>
            <person name="Xia L.Y."/>
            <person name="Li J."/>
            <person name="Zhao F."/>
            <person name="Cao W.C."/>
        </authorList>
    </citation>
    <scope>NUCLEOTIDE SEQUENCE [LARGE SCALE GENOMIC DNA]</scope>
    <source>
        <strain evidence="1">HaeL-2018</strain>
    </source>
</reference>
<dbReference type="InterPro" id="IPR012337">
    <property type="entry name" value="RNaseH-like_sf"/>
</dbReference>
<gene>
    <name evidence="1" type="ORF">HPB48_026489</name>
</gene>
<dbReference type="Proteomes" id="UP000821853">
    <property type="component" value="Unassembled WGS sequence"/>
</dbReference>
<proteinExistence type="predicted"/>
<sequence>MSSLKAVIDSGVKATSITTNGWKSRANESYLSVTCHVMDSSFQLHVQTLACTEMADTHTARNLVLFLKSIMEEWALPDPGTVPV</sequence>
<accession>A0A9J6HC03</accession>
<evidence type="ECO:0000313" key="1">
    <source>
        <dbReference type="EMBL" id="KAH9384481.1"/>
    </source>
</evidence>
<evidence type="ECO:0000313" key="2">
    <source>
        <dbReference type="Proteomes" id="UP000821853"/>
    </source>
</evidence>
<protein>
    <submittedName>
        <fullName evidence="1">Uncharacterized protein</fullName>
    </submittedName>
</protein>
<comment type="caution">
    <text evidence="1">The sequence shown here is derived from an EMBL/GenBank/DDBJ whole genome shotgun (WGS) entry which is preliminary data.</text>
</comment>
<keyword evidence="2" id="KW-1185">Reference proteome</keyword>